<gene>
    <name evidence="4" type="ORF">Cadr_000000229</name>
</gene>
<dbReference type="PANTHER" id="PTHR11655">
    <property type="entry name" value="60S/50S RIBOSOMAL PROTEIN L6/L9"/>
    <property type="match status" value="1"/>
</dbReference>
<proteinExistence type="inferred from homology"/>
<keyword evidence="5" id="KW-1185">Reference proteome</keyword>
<dbReference type="GO" id="GO:0002181">
    <property type="term" value="P:cytoplasmic translation"/>
    <property type="evidence" value="ECO:0007669"/>
    <property type="project" value="TreeGrafter"/>
</dbReference>
<organism evidence="4 5">
    <name type="scientific">Camelus dromedarius</name>
    <name type="common">Dromedary</name>
    <name type="synonym">Arabian camel</name>
    <dbReference type="NCBI Taxonomy" id="9838"/>
    <lineage>
        <taxon>Eukaryota</taxon>
        <taxon>Metazoa</taxon>
        <taxon>Chordata</taxon>
        <taxon>Craniata</taxon>
        <taxon>Vertebrata</taxon>
        <taxon>Euteleostomi</taxon>
        <taxon>Mammalia</taxon>
        <taxon>Eutheria</taxon>
        <taxon>Laurasiatheria</taxon>
        <taxon>Artiodactyla</taxon>
        <taxon>Tylopoda</taxon>
        <taxon>Camelidae</taxon>
        <taxon>Camelus</taxon>
    </lineage>
</organism>
<dbReference type="PANTHER" id="PTHR11655:SF16">
    <property type="entry name" value="60S RIBOSOMAL PROTEIN L9"/>
    <property type="match status" value="1"/>
</dbReference>
<sequence length="91" mass="10285">MVGNGKESRTEHDQGCYTGLLFHMRLVSAHFPITIIIQENGSFVEIRNFLDEKYIRRIQIRPGVDCAISQAQKDELILEGNNIEHVSNSAA</sequence>
<dbReference type="SUPFAM" id="SSF56053">
    <property type="entry name" value="Ribosomal protein L6"/>
    <property type="match status" value="1"/>
</dbReference>
<comment type="similarity">
    <text evidence="1">Belongs to the universal ribosomal protein uL6 family.</text>
</comment>
<evidence type="ECO:0000313" key="4">
    <source>
        <dbReference type="EMBL" id="KAB1283638.1"/>
    </source>
</evidence>
<reference evidence="4 5" key="1">
    <citation type="journal article" date="2019" name="Mol. Ecol. Resour.">
        <title>Improving Illumina assemblies with Hi-C and long reads: an example with the North African dromedary.</title>
        <authorList>
            <person name="Elbers J.P."/>
            <person name="Rogers M.F."/>
            <person name="Perelman P.L."/>
            <person name="Proskuryakova A.A."/>
            <person name="Serdyukova N.A."/>
            <person name="Johnson W.E."/>
            <person name="Horin P."/>
            <person name="Corander J."/>
            <person name="Murphy D."/>
            <person name="Burger P.A."/>
        </authorList>
    </citation>
    <scope>NUCLEOTIDE SEQUENCE [LARGE SCALE GENOMIC DNA]</scope>
    <source>
        <strain evidence="4">Drom800</strain>
        <tissue evidence="4">Blood</tissue>
    </source>
</reference>
<accession>A0A5N4EJE1</accession>
<dbReference type="AlphaFoldDB" id="A0A5N4EJE1"/>
<evidence type="ECO:0000256" key="3">
    <source>
        <dbReference type="ARBA" id="ARBA00023274"/>
    </source>
</evidence>
<dbReference type="GO" id="GO:0019843">
    <property type="term" value="F:rRNA binding"/>
    <property type="evidence" value="ECO:0007669"/>
    <property type="project" value="InterPro"/>
</dbReference>
<evidence type="ECO:0000256" key="2">
    <source>
        <dbReference type="ARBA" id="ARBA00022980"/>
    </source>
</evidence>
<dbReference type="Proteomes" id="UP000299084">
    <property type="component" value="Unassembled WGS sequence"/>
</dbReference>
<evidence type="ECO:0000256" key="1">
    <source>
        <dbReference type="ARBA" id="ARBA00009356"/>
    </source>
</evidence>
<dbReference type="GO" id="GO:0003735">
    <property type="term" value="F:structural constituent of ribosome"/>
    <property type="evidence" value="ECO:0007669"/>
    <property type="project" value="InterPro"/>
</dbReference>
<name>A0A5N4EJE1_CAMDR</name>
<keyword evidence="3" id="KW-0687">Ribonucleoprotein</keyword>
<dbReference type="InterPro" id="IPR036789">
    <property type="entry name" value="Ribosomal_uL6-like_a/b-dom_sf"/>
</dbReference>
<dbReference type="GO" id="GO:0022625">
    <property type="term" value="C:cytosolic large ribosomal subunit"/>
    <property type="evidence" value="ECO:0007669"/>
    <property type="project" value="TreeGrafter"/>
</dbReference>
<dbReference type="EMBL" id="JWIN03000001">
    <property type="protein sequence ID" value="KAB1283638.1"/>
    <property type="molecule type" value="Genomic_DNA"/>
</dbReference>
<keyword evidence="2 4" id="KW-0689">Ribosomal protein</keyword>
<dbReference type="Gene3D" id="3.90.930.12">
    <property type="entry name" value="Ribosomal protein L6, alpha-beta domain"/>
    <property type="match status" value="1"/>
</dbReference>
<comment type="caution">
    <text evidence="4">The sequence shown here is derived from an EMBL/GenBank/DDBJ whole genome shotgun (WGS) entry which is preliminary data.</text>
</comment>
<protein>
    <submittedName>
        <fullName evidence="4">60S ribosomal protein L9</fullName>
    </submittedName>
</protein>
<evidence type="ECO:0000313" key="5">
    <source>
        <dbReference type="Proteomes" id="UP000299084"/>
    </source>
</evidence>
<dbReference type="InterPro" id="IPR000702">
    <property type="entry name" value="Ribosomal_uL6-like"/>
</dbReference>